<keyword evidence="3" id="KW-0813">Transport</keyword>
<dbReference type="EMBL" id="KV973799">
    <property type="protein sequence ID" value="PIO22909.1"/>
    <property type="molecule type" value="Genomic_DNA"/>
</dbReference>
<evidence type="ECO:0000256" key="3">
    <source>
        <dbReference type="ARBA" id="ARBA00022448"/>
    </source>
</evidence>
<dbReference type="Proteomes" id="UP000228934">
    <property type="component" value="Unassembled WGS sequence"/>
</dbReference>
<dbReference type="AlphaFoldDB" id="A0A2G9R4X1"/>
<keyword evidence="6" id="KW-0406">Ion transport</keyword>
<sequence>METCPFCGKAFKRLKSHLPYCKMAGAKNNPNATEQAKKNPKTGMKKALLVEAKEQNLNNEGDDTMEVTKKKQLNKKKQKHLEPSSCRTQKIMLEDKEKEHLKKHIQNSNLDRANGNSLLIDTEENRSDQCPIEGPTILTTLQSLEVASSLEPTNPLHIAVTPSQTSALQALPGSFEFLKASEDNWTWPNRKADFRGAIGKSRSSGVKSTVYEEVSKKALLVEAKEQYLEKKILQNPKVASSLAPTDLLHVADSKKALLVEAKEKYLNNEGDDTMEMTKKAQLNKKKHSCQEFCRTQQFTHEENEREHVKKDIKNNNLGHTHDNDHLIDKEENRSDYCPIEGSSTLTSLWSPEVATSIVHTDPLHGAVTPSQTSALQALQGGSELLKTSEDNFTWPNYKGDFRGAIEKMANIGIKSPLYEDVSKKASLVDAKEQCVKNKEDDNTLTWPNHKGNFTGSIEKAGSLGIKLPLYKEVSKVMEDKMPGEDHCSFQNGFKGSFNESLFQKPELPSEPISSFLPSTMVFSSHRPHSDFPRHGDYVQLPHISHQMQTHKSNALKSMEKSLEGQLDLTPANETKTPRPVRDVLSRNCSLGLQWIPELHSNYIQLKIVPEQINLKSSSGRMGESIAPGPFDPESCWPTQRQPIPEVPLTSRRLMDVRIGDLPSWLALQRLSMKTIPELGVTAWTRYYNKYINVRKGGIGGLAMLLTGYCVLSYSWNYHRIRSLEKIPLRLFIQWVRSKHSILSTASQKPQQGLSCVVRVPFRMSR</sequence>
<evidence type="ECO:0000313" key="10">
    <source>
        <dbReference type="EMBL" id="PIO22909.1"/>
    </source>
</evidence>
<dbReference type="GO" id="GO:0031966">
    <property type="term" value="C:mitochondrial membrane"/>
    <property type="evidence" value="ECO:0007669"/>
    <property type="project" value="UniProtKB-SubCell"/>
</dbReference>
<evidence type="ECO:0000256" key="6">
    <source>
        <dbReference type="ARBA" id="ARBA00023065"/>
    </source>
</evidence>
<dbReference type="InterPro" id="IPR037694">
    <property type="entry name" value="MTNAP1"/>
</dbReference>
<dbReference type="GO" id="GO:0045259">
    <property type="term" value="C:proton-transporting ATP synthase complex"/>
    <property type="evidence" value="ECO:0007669"/>
    <property type="project" value="UniProtKB-KW"/>
</dbReference>
<keyword evidence="8" id="KW-0472">Membrane</keyword>
<proteinExistence type="inferred from homology"/>
<comment type="similarity">
    <text evidence="2">Belongs to the ATPase F chain family.</text>
</comment>
<keyword evidence="9" id="KW-0066">ATP synthesis</keyword>
<dbReference type="PANTHER" id="PTHR16270:SF5">
    <property type="entry name" value="HYPOTHETICAL LOC287798"/>
    <property type="match status" value="1"/>
</dbReference>
<keyword evidence="7" id="KW-0496">Mitochondrion</keyword>
<evidence type="ECO:0000256" key="7">
    <source>
        <dbReference type="ARBA" id="ARBA00023128"/>
    </source>
</evidence>
<dbReference type="PANTHER" id="PTHR16270">
    <property type="entry name" value="HYPOTHETICAL LOC287798"/>
    <property type="match status" value="1"/>
</dbReference>
<keyword evidence="11" id="KW-1185">Reference proteome</keyword>
<feature type="non-terminal residue" evidence="10">
    <location>
        <position position="765"/>
    </location>
</feature>
<evidence type="ECO:0000256" key="8">
    <source>
        <dbReference type="ARBA" id="ARBA00023136"/>
    </source>
</evidence>
<dbReference type="Pfam" id="PF10206">
    <property type="entry name" value="WRW"/>
    <property type="match status" value="1"/>
</dbReference>
<dbReference type="GO" id="GO:0006754">
    <property type="term" value="P:ATP biosynthetic process"/>
    <property type="evidence" value="ECO:0007669"/>
    <property type="project" value="UniProtKB-KW"/>
</dbReference>
<evidence type="ECO:0000256" key="4">
    <source>
        <dbReference type="ARBA" id="ARBA00022547"/>
    </source>
</evidence>
<keyword evidence="5" id="KW-0375">Hydrogen ion transport</keyword>
<dbReference type="InterPro" id="IPR019344">
    <property type="entry name" value="F1F0-ATPsyn_F_prd"/>
</dbReference>
<comment type="subcellular location">
    <subcellularLocation>
        <location evidence="1">Mitochondrion membrane</location>
    </subcellularLocation>
</comment>
<dbReference type="OrthoDB" id="8921675at2759"/>
<organism evidence="10 11">
    <name type="scientific">Aquarana catesbeiana</name>
    <name type="common">American bullfrog</name>
    <name type="synonym">Rana catesbeiana</name>
    <dbReference type="NCBI Taxonomy" id="8400"/>
    <lineage>
        <taxon>Eukaryota</taxon>
        <taxon>Metazoa</taxon>
        <taxon>Chordata</taxon>
        <taxon>Craniata</taxon>
        <taxon>Vertebrata</taxon>
        <taxon>Euteleostomi</taxon>
        <taxon>Amphibia</taxon>
        <taxon>Batrachia</taxon>
        <taxon>Anura</taxon>
        <taxon>Neobatrachia</taxon>
        <taxon>Ranoidea</taxon>
        <taxon>Ranidae</taxon>
        <taxon>Aquarana</taxon>
    </lineage>
</organism>
<evidence type="ECO:0000256" key="5">
    <source>
        <dbReference type="ARBA" id="ARBA00022781"/>
    </source>
</evidence>
<name>A0A2G9R4X1_AQUCT</name>
<accession>A0A2G9R4X1</accession>
<dbReference type="GO" id="GO:1902600">
    <property type="term" value="P:proton transmembrane transport"/>
    <property type="evidence" value="ECO:0007669"/>
    <property type="project" value="UniProtKB-KW"/>
</dbReference>
<keyword evidence="4" id="KW-0138">CF(0)</keyword>
<protein>
    <submittedName>
        <fullName evidence="10">Uncharacterized protein</fullName>
    </submittedName>
</protein>
<evidence type="ECO:0000256" key="2">
    <source>
        <dbReference type="ARBA" id="ARBA00005895"/>
    </source>
</evidence>
<evidence type="ECO:0000256" key="1">
    <source>
        <dbReference type="ARBA" id="ARBA00004325"/>
    </source>
</evidence>
<evidence type="ECO:0000256" key="9">
    <source>
        <dbReference type="ARBA" id="ARBA00023310"/>
    </source>
</evidence>
<evidence type="ECO:0000313" key="11">
    <source>
        <dbReference type="Proteomes" id="UP000228934"/>
    </source>
</evidence>
<gene>
    <name evidence="10" type="ORF">AB205_0121890</name>
</gene>
<reference evidence="11" key="1">
    <citation type="journal article" date="2017" name="Nat. Commun.">
        <title>The North American bullfrog draft genome provides insight into hormonal regulation of long noncoding RNA.</title>
        <authorList>
            <person name="Hammond S.A."/>
            <person name="Warren R.L."/>
            <person name="Vandervalk B.P."/>
            <person name="Kucuk E."/>
            <person name="Khan H."/>
            <person name="Gibb E.A."/>
            <person name="Pandoh P."/>
            <person name="Kirk H."/>
            <person name="Zhao Y."/>
            <person name="Jones M."/>
            <person name="Mungall A.J."/>
            <person name="Coope R."/>
            <person name="Pleasance S."/>
            <person name="Moore R.A."/>
            <person name="Holt R.A."/>
            <person name="Round J.M."/>
            <person name="Ohora S."/>
            <person name="Walle B.V."/>
            <person name="Veldhoen N."/>
            <person name="Helbing C.C."/>
            <person name="Birol I."/>
        </authorList>
    </citation>
    <scope>NUCLEOTIDE SEQUENCE [LARGE SCALE GENOMIC DNA]</scope>
</reference>